<proteinExistence type="predicted"/>
<dbReference type="InterPro" id="IPR013324">
    <property type="entry name" value="RNA_pol_sigma_r3/r4-like"/>
</dbReference>
<dbReference type="EMBL" id="CP001348">
    <property type="protein sequence ID" value="ACL75843.1"/>
    <property type="molecule type" value="Genomic_DNA"/>
</dbReference>
<reference evidence="1 2" key="1">
    <citation type="submission" date="2009-01" db="EMBL/GenBank/DDBJ databases">
        <title>Complete sequence of Clostridium cellulolyticum H10.</title>
        <authorList>
            <consortium name="US DOE Joint Genome Institute"/>
            <person name="Lucas S."/>
            <person name="Copeland A."/>
            <person name="Lapidus A."/>
            <person name="Glavina del Rio T."/>
            <person name="Dalin E."/>
            <person name="Tice H."/>
            <person name="Bruce D."/>
            <person name="Goodwin L."/>
            <person name="Pitluck S."/>
            <person name="Chertkov O."/>
            <person name="Saunders E."/>
            <person name="Brettin T."/>
            <person name="Detter J.C."/>
            <person name="Han C."/>
            <person name="Larimer F."/>
            <person name="Land M."/>
            <person name="Hauser L."/>
            <person name="Kyrpides N."/>
            <person name="Ivanova N."/>
            <person name="Zhou J."/>
            <person name="Richardson P."/>
        </authorList>
    </citation>
    <scope>NUCLEOTIDE SEQUENCE [LARGE SCALE GENOMIC DNA]</scope>
    <source>
        <strain evidence="2">ATCC 35319 / DSM 5812 / JCM 6584 / H10</strain>
    </source>
</reference>
<dbReference type="eggNOG" id="ENOG50333BI">
    <property type="taxonomic scope" value="Bacteria"/>
</dbReference>
<gene>
    <name evidence="1" type="ordered locus">Ccel_1490</name>
</gene>
<dbReference type="KEGG" id="cce:Ccel_1490"/>
<accession>B8I217</accession>
<dbReference type="SUPFAM" id="SSF88659">
    <property type="entry name" value="Sigma3 and sigma4 domains of RNA polymerase sigma factors"/>
    <property type="match status" value="1"/>
</dbReference>
<evidence type="ECO:0008006" key="3">
    <source>
        <dbReference type="Google" id="ProtNLM"/>
    </source>
</evidence>
<dbReference type="Proteomes" id="UP000001349">
    <property type="component" value="Chromosome"/>
</dbReference>
<evidence type="ECO:0000313" key="2">
    <source>
        <dbReference type="Proteomes" id="UP000001349"/>
    </source>
</evidence>
<keyword evidence="2" id="KW-1185">Reference proteome</keyword>
<name>B8I217_RUMCH</name>
<dbReference type="STRING" id="394503.Ccel_1490"/>
<dbReference type="AlphaFoldDB" id="B8I217"/>
<organism evidence="1 2">
    <name type="scientific">Ruminiclostridium cellulolyticum (strain ATCC 35319 / DSM 5812 / JCM 6584 / H10)</name>
    <name type="common">Clostridium cellulolyticum</name>
    <dbReference type="NCBI Taxonomy" id="394503"/>
    <lineage>
        <taxon>Bacteria</taxon>
        <taxon>Bacillati</taxon>
        <taxon>Bacillota</taxon>
        <taxon>Clostridia</taxon>
        <taxon>Eubacteriales</taxon>
        <taxon>Oscillospiraceae</taxon>
        <taxon>Ruminiclostridium</taxon>
    </lineage>
</organism>
<sequence length="116" mass="13984">MYTNDDISVENCRKLLRRAAWRIQYKARVQQAKECQIIFENQAYNCGFEAEIMSKLYVKELLDTIPWEKCRFILEKTIIYEMTEKEVAIELHMTQQGVNKWKKKGLELLRKNLMDF</sequence>
<protein>
    <recommendedName>
        <fullName evidence="3">RNA polymerase, sigma-24 subunit, ECF subfamily</fullName>
    </recommendedName>
</protein>
<evidence type="ECO:0000313" key="1">
    <source>
        <dbReference type="EMBL" id="ACL75843.1"/>
    </source>
</evidence>
<dbReference type="HOGENOM" id="CLU_155743_0_0_9"/>
<dbReference type="RefSeq" id="WP_015924984.1">
    <property type="nucleotide sequence ID" value="NC_011898.1"/>
</dbReference>
<dbReference type="OrthoDB" id="2471618at2"/>